<dbReference type="OrthoDB" id="170690at2157"/>
<evidence type="ECO:0000313" key="2">
    <source>
        <dbReference type="EMBL" id="QFU81779.1"/>
    </source>
</evidence>
<dbReference type="Proteomes" id="UP000326170">
    <property type="component" value="Chromosome"/>
</dbReference>
<keyword evidence="1" id="KW-1133">Transmembrane helix</keyword>
<proteinExistence type="predicted"/>
<keyword evidence="3" id="KW-1185">Reference proteome</keyword>
<evidence type="ECO:0000313" key="3">
    <source>
        <dbReference type="Proteomes" id="UP000326170"/>
    </source>
</evidence>
<name>A0A5P9P0V8_9EURY</name>
<sequence length="252" mass="27100">MFYMVFGLSGSQVFGGGLAVVGAVVLAFSGRYVWRATSIYRAEPISTLNETASGVLVRVSGTAQQGDADLLTAPFSGNDCLALRYAVEERRLSPYLLPWFVTIHELAGSDTFRVRTPEATVDIVEPAHTVTLKRTTVATVPSNDKPPERIARFEQNTAAVPVATHWRSPPSPFRPITRALSLGTRRYSEQCVMPGDNVTIVGRITETGNGVDPLVVSDLSAGQTLLRMAKTSLIGLSIGVFVVLLGLVLVLL</sequence>
<gene>
    <name evidence="2" type="ORF">GCU68_04070</name>
</gene>
<accession>A0A5P9P0V8</accession>
<keyword evidence="1" id="KW-0812">Transmembrane</keyword>
<reference evidence="2 3" key="1">
    <citation type="journal article" date="2007" name="Int. J. Syst. Evol. Microbiol.">
        <title>Natronorubrum sulfidifaciens sp. nov., an extremely haloalkaliphilic archaeon isolated from Aiding salt lake in Xin-Jiang, China.</title>
        <authorList>
            <person name="Cui H.L."/>
            <person name="Tohty D."/>
            <person name="Liu H.C."/>
            <person name="Liu S.J."/>
            <person name="Oren A."/>
            <person name="Zhou P.J."/>
        </authorList>
    </citation>
    <scope>NUCLEOTIDE SEQUENCE [LARGE SCALE GENOMIC DNA]</scope>
    <source>
        <strain evidence="2 3">7-3</strain>
    </source>
</reference>
<evidence type="ECO:0000256" key="1">
    <source>
        <dbReference type="SAM" id="Phobius"/>
    </source>
</evidence>
<feature type="transmembrane region" description="Helical" evidence="1">
    <location>
        <begin position="233"/>
        <end position="251"/>
    </location>
</feature>
<dbReference type="KEGG" id="nas:GCU68_04070"/>
<dbReference type="AlphaFoldDB" id="A0A5P9P0V8"/>
<protein>
    <submittedName>
        <fullName evidence="2">Uncharacterized protein</fullName>
    </submittedName>
</protein>
<feature type="transmembrane region" description="Helical" evidence="1">
    <location>
        <begin position="12"/>
        <end position="34"/>
    </location>
</feature>
<organism evidence="2 3">
    <name type="scientific">Natronorubrum aibiense</name>
    <dbReference type="NCBI Taxonomy" id="348826"/>
    <lineage>
        <taxon>Archaea</taxon>
        <taxon>Methanobacteriati</taxon>
        <taxon>Methanobacteriota</taxon>
        <taxon>Stenosarchaea group</taxon>
        <taxon>Halobacteria</taxon>
        <taxon>Halobacteriales</taxon>
        <taxon>Natrialbaceae</taxon>
        <taxon>Natronorubrum</taxon>
    </lineage>
</organism>
<keyword evidence="1" id="KW-0472">Membrane</keyword>
<dbReference type="EMBL" id="CP045488">
    <property type="protein sequence ID" value="QFU81779.1"/>
    <property type="molecule type" value="Genomic_DNA"/>
</dbReference>